<dbReference type="InterPro" id="IPR024078">
    <property type="entry name" value="LmbE-like_dom_sf"/>
</dbReference>
<dbReference type="InterPro" id="IPR003737">
    <property type="entry name" value="GlcNAc_PI_deacetylase-related"/>
</dbReference>
<evidence type="ECO:0000256" key="2">
    <source>
        <dbReference type="SAM" id="MobiDB-lite"/>
    </source>
</evidence>
<feature type="compositionally biased region" description="Basic and acidic residues" evidence="2">
    <location>
        <begin position="363"/>
        <end position="376"/>
    </location>
</feature>
<dbReference type="EC" id="3.5.99.6" evidence="1"/>
<feature type="region of interest" description="Disordered" evidence="2">
    <location>
        <begin position="357"/>
        <end position="376"/>
    </location>
</feature>
<dbReference type="GO" id="GO:0005975">
    <property type="term" value="P:carbohydrate metabolic process"/>
    <property type="evidence" value="ECO:0007669"/>
    <property type="project" value="InterPro"/>
</dbReference>
<dbReference type="GO" id="GO:0006046">
    <property type="term" value="P:N-acetylglucosamine catabolic process"/>
    <property type="evidence" value="ECO:0007669"/>
    <property type="project" value="UniProtKB-UniRule"/>
</dbReference>
<keyword evidence="5" id="KW-1185">Reference proteome</keyword>
<dbReference type="OrthoDB" id="9791139at2"/>
<sequence>METILETNESLKKNQPYFKKPGDDFEYSQLAREERIPVEIFQTAEKGSIEAAKEVAELIREKQKNNETCVLGLATGSSPIRMYRELIRMHREEGLSFQNVVTFNLDEYYPIPKNSVHSYNYFMKEMLFDHVDIKPENIHIPDGEVDKSKLKEYCQNYEKAIDEAGGLDLQVLGIGRTGHIGFNEPGSHMNSYTRVVTLDDLTMHDAAEDFGGIHNVPKGAITMGVGSIFKAKKIILLAWGDKKASIVQKAVEGKVLDEIPASFLQRHENVKFILDLGAASELTRIKSPWKVGSVDWTPSLIKKAVINLCSTVNKPILKLTDKDYNDNGLGELVVLYKSAYDVNIKVFNELQNTITGWPGGKPNADDSKRPERKDPAQKRVIVFSPHPDDDVISMGGTLKRLIDQNHDVHVAYQVSGNIAVANHEVMRYLSFFKKYFEELYPKDSLVSEEYKKIKNYITTGGDIHTENINPEILKAKGLIRQGEATSACDYLGLGAEKLHFLNLPFYETGKIKKNNLSQQDVDIIKELLREIKPHQIYAAGDLMDPHGTHRVCLEAIFIALDQIKKDSDDWLNDCWVWMYRGAWQEWPVNEIEMAVPMSPMEVQTKRNAILRHQSQMESAPFKGGDSRLFWQRAEDRNHETAEIYNQLGLAEYEAIEAFVRYIP</sequence>
<name>A0A383TVU8_9FLAO</name>
<dbReference type="PANTHER" id="PTHR42892:SF1">
    <property type="entry name" value="GLUCOSAMINE-6-PHOSPHATE ISOMERASE"/>
    <property type="match status" value="1"/>
</dbReference>
<dbReference type="InterPro" id="IPR004547">
    <property type="entry name" value="Glucosamine6P_isomerase"/>
</dbReference>
<evidence type="ECO:0000256" key="1">
    <source>
        <dbReference type="NCBIfam" id="TIGR00502"/>
    </source>
</evidence>
<dbReference type="AlphaFoldDB" id="A0A383TVU8"/>
<proteinExistence type="predicted"/>
<dbReference type="NCBIfam" id="TIGR00502">
    <property type="entry name" value="nagB"/>
    <property type="match status" value="1"/>
</dbReference>
<protein>
    <recommendedName>
        <fullName evidence="1">Glucosamine-6-phosphate deaminase</fullName>
        <ecNumber evidence="1">3.5.99.6</ecNumber>
    </recommendedName>
</protein>
<dbReference type="CDD" id="cd01399">
    <property type="entry name" value="GlcN6P_deaminase"/>
    <property type="match status" value="1"/>
</dbReference>
<dbReference type="InterPro" id="IPR037171">
    <property type="entry name" value="NagB/RpiA_transferase-like"/>
</dbReference>
<organism evidence="4 5">
    <name type="scientific">Candidatus Ornithobacterium hominis</name>
    <dbReference type="NCBI Taxonomy" id="2497989"/>
    <lineage>
        <taxon>Bacteria</taxon>
        <taxon>Pseudomonadati</taxon>
        <taxon>Bacteroidota</taxon>
        <taxon>Flavobacteriia</taxon>
        <taxon>Flavobacteriales</taxon>
        <taxon>Weeksellaceae</taxon>
        <taxon>Ornithobacterium</taxon>
    </lineage>
</organism>
<dbReference type="SUPFAM" id="SSF102588">
    <property type="entry name" value="LmbE-like"/>
    <property type="match status" value="1"/>
</dbReference>
<evidence type="ECO:0000259" key="3">
    <source>
        <dbReference type="Pfam" id="PF01182"/>
    </source>
</evidence>
<keyword evidence="4" id="KW-0378">Hydrolase</keyword>
<dbReference type="InterPro" id="IPR052960">
    <property type="entry name" value="GlcN6P_deaminase-like"/>
</dbReference>
<dbReference type="NCBIfam" id="NF002557">
    <property type="entry name" value="PRK02122.1"/>
    <property type="match status" value="1"/>
</dbReference>
<dbReference type="Proteomes" id="UP000262142">
    <property type="component" value="Unassembled WGS sequence"/>
</dbReference>
<dbReference type="EMBL" id="UNSC01000001">
    <property type="protein sequence ID" value="SZD71289.1"/>
    <property type="molecule type" value="Genomic_DNA"/>
</dbReference>
<dbReference type="Gene3D" id="3.40.50.1360">
    <property type="match status" value="1"/>
</dbReference>
<dbReference type="Gene3D" id="3.40.50.10320">
    <property type="entry name" value="LmbE-like"/>
    <property type="match status" value="1"/>
</dbReference>
<dbReference type="RefSeq" id="WP_119057323.1">
    <property type="nucleotide sequence ID" value="NZ_UNSC01000001.1"/>
</dbReference>
<feature type="domain" description="Glucosamine/galactosamine-6-phosphate isomerase" evidence="3">
    <location>
        <begin position="47"/>
        <end position="268"/>
    </location>
</feature>
<evidence type="ECO:0000313" key="4">
    <source>
        <dbReference type="EMBL" id="SZD71289.1"/>
    </source>
</evidence>
<dbReference type="SUPFAM" id="SSF100950">
    <property type="entry name" value="NagB/RpiA/CoA transferase-like"/>
    <property type="match status" value="1"/>
</dbReference>
<evidence type="ECO:0000313" key="5">
    <source>
        <dbReference type="Proteomes" id="UP000262142"/>
    </source>
</evidence>
<dbReference type="Pfam" id="PF02585">
    <property type="entry name" value="PIG-L"/>
    <property type="match status" value="1"/>
</dbReference>
<accession>A0A383TVU8</accession>
<dbReference type="InterPro" id="IPR006148">
    <property type="entry name" value="Glc/Gal-6P_isomerase"/>
</dbReference>
<dbReference type="PANTHER" id="PTHR42892">
    <property type="entry name" value="GLUCOSAMINE-6-PHOSPHATE DEAMINASE-LIKE PROTEIN BT_0258-RELATED"/>
    <property type="match status" value="1"/>
</dbReference>
<dbReference type="GO" id="GO:0004342">
    <property type="term" value="F:glucosamine-6-phosphate deaminase activity"/>
    <property type="evidence" value="ECO:0007669"/>
    <property type="project" value="UniProtKB-UniRule"/>
</dbReference>
<gene>
    <name evidence="4" type="primary">nagB</name>
    <name evidence="4" type="ORF">SAMEA104719789_00385</name>
</gene>
<dbReference type="Pfam" id="PF01182">
    <property type="entry name" value="Glucosamine_iso"/>
    <property type="match status" value="1"/>
</dbReference>
<reference evidence="4 5" key="1">
    <citation type="submission" date="2018-09" db="EMBL/GenBank/DDBJ databases">
        <authorList>
            <consortium name="Pathogen Informatics"/>
        </authorList>
    </citation>
    <scope>NUCLEOTIDE SEQUENCE [LARGE SCALE GENOMIC DNA]</scope>
    <source>
        <strain evidence="4 5">OH-22767</strain>
    </source>
</reference>